<comment type="caution">
    <text evidence="1">The sequence shown here is derived from an EMBL/GenBank/DDBJ whole genome shotgun (WGS) entry which is preliminary data.</text>
</comment>
<gene>
    <name evidence="1" type="ORF">FG87_03840</name>
</gene>
<dbReference type="SUPFAM" id="SSF140453">
    <property type="entry name" value="EsxAB dimer-like"/>
    <property type="match status" value="1"/>
</dbReference>
<evidence type="ECO:0000313" key="2">
    <source>
        <dbReference type="Proteomes" id="UP000031364"/>
    </source>
</evidence>
<keyword evidence="2" id="KW-1185">Reference proteome</keyword>
<dbReference type="Gene3D" id="1.10.287.1060">
    <property type="entry name" value="ESAT-6-like"/>
    <property type="match status" value="1"/>
</dbReference>
<sequence>MEGWLIMVDGSSVRVDPEEVEALGRLAYRIAEECRSGYASLVTDARSTIEGWTGNNAGAFGAAWNEFHEGADQVWDALLELAGSLGVSAETFQSADQSFASGVSSLDLP</sequence>
<dbReference type="Proteomes" id="UP000031364">
    <property type="component" value="Unassembled WGS sequence"/>
</dbReference>
<reference evidence="1 2" key="1">
    <citation type="journal article" date="2014" name="Int. J. Syst. Evol. Microbiol.">
        <title>Nocardia vulneris sp. nov., isolated from wounds of human patients in North America.</title>
        <authorList>
            <person name="Lasker B.A."/>
            <person name="Bell M."/>
            <person name="Klenk H.P."/>
            <person name="Sproer C."/>
            <person name="Schumann C."/>
            <person name="Schumann P."/>
            <person name="Brown J.M."/>
        </authorList>
    </citation>
    <scope>NUCLEOTIDE SEQUENCE [LARGE SCALE GENOMIC DNA]</scope>
    <source>
        <strain evidence="1 2">W9851</strain>
    </source>
</reference>
<dbReference type="EMBL" id="JNFP01000003">
    <property type="protein sequence ID" value="KIA66295.1"/>
    <property type="molecule type" value="Genomic_DNA"/>
</dbReference>
<name>A0ABR4ZLX1_9NOCA</name>
<dbReference type="InterPro" id="IPR010310">
    <property type="entry name" value="T7SS_ESAT-6-like"/>
</dbReference>
<evidence type="ECO:0000313" key="1">
    <source>
        <dbReference type="EMBL" id="KIA66295.1"/>
    </source>
</evidence>
<dbReference type="Pfam" id="PF06013">
    <property type="entry name" value="WXG100"/>
    <property type="match status" value="1"/>
</dbReference>
<evidence type="ECO:0008006" key="3">
    <source>
        <dbReference type="Google" id="ProtNLM"/>
    </source>
</evidence>
<organism evidence="1 2">
    <name type="scientific">Nocardia vulneris</name>
    <dbReference type="NCBI Taxonomy" id="1141657"/>
    <lineage>
        <taxon>Bacteria</taxon>
        <taxon>Bacillati</taxon>
        <taxon>Actinomycetota</taxon>
        <taxon>Actinomycetes</taxon>
        <taxon>Mycobacteriales</taxon>
        <taxon>Nocardiaceae</taxon>
        <taxon>Nocardia</taxon>
    </lineage>
</organism>
<proteinExistence type="predicted"/>
<dbReference type="InterPro" id="IPR036689">
    <property type="entry name" value="ESAT-6-like_sf"/>
</dbReference>
<accession>A0ABR4ZLX1</accession>
<protein>
    <recommendedName>
        <fullName evidence="3">WXG100 family type VII secretion target</fullName>
    </recommendedName>
</protein>